<dbReference type="PRINTS" id="PR00447">
    <property type="entry name" value="NATRESASSCMP"/>
</dbReference>
<evidence type="ECO:0000256" key="6">
    <source>
        <dbReference type="SAM" id="Phobius"/>
    </source>
</evidence>
<protein>
    <submittedName>
        <fullName evidence="7">Manganese transport protein</fullName>
    </submittedName>
</protein>
<dbReference type="NCBIfam" id="NF037982">
    <property type="entry name" value="Nramp_1"/>
    <property type="match status" value="1"/>
</dbReference>
<dbReference type="NCBIfam" id="NF001923">
    <property type="entry name" value="PRK00701.1"/>
    <property type="match status" value="1"/>
</dbReference>
<evidence type="ECO:0000256" key="2">
    <source>
        <dbReference type="ARBA" id="ARBA00022448"/>
    </source>
</evidence>
<keyword evidence="3 6" id="KW-0812">Transmembrane</keyword>
<feature type="transmembrane region" description="Helical" evidence="6">
    <location>
        <begin position="219"/>
        <end position="241"/>
    </location>
</feature>
<dbReference type="GO" id="GO:0005384">
    <property type="term" value="F:manganese ion transmembrane transporter activity"/>
    <property type="evidence" value="ECO:0007669"/>
    <property type="project" value="TreeGrafter"/>
</dbReference>
<dbReference type="Pfam" id="PF01566">
    <property type="entry name" value="Nramp"/>
    <property type="match status" value="1"/>
</dbReference>
<feature type="transmembrane region" description="Helical" evidence="6">
    <location>
        <begin position="148"/>
        <end position="167"/>
    </location>
</feature>
<organism evidence="7 8">
    <name type="scientific">Nocardioides exalbidus</name>
    <dbReference type="NCBI Taxonomy" id="402596"/>
    <lineage>
        <taxon>Bacteria</taxon>
        <taxon>Bacillati</taxon>
        <taxon>Actinomycetota</taxon>
        <taxon>Actinomycetes</taxon>
        <taxon>Propionibacteriales</taxon>
        <taxon>Nocardioidaceae</taxon>
        <taxon>Nocardioides</taxon>
    </lineage>
</organism>
<evidence type="ECO:0000313" key="8">
    <source>
        <dbReference type="Proteomes" id="UP000198742"/>
    </source>
</evidence>
<evidence type="ECO:0000256" key="5">
    <source>
        <dbReference type="ARBA" id="ARBA00023136"/>
    </source>
</evidence>
<comment type="subcellular location">
    <subcellularLocation>
        <location evidence="1">Membrane</location>
        <topology evidence="1">Multi-pass membrane protein</topology>
    </subcellularLocation>
</comment>
<dbReference type="OrthoDB" id="9787548at2"/>
<keyword evidence="5 6" id="KW-0472">Membrane</keyword>
<feature type="transmembrane region" description="Helical" evidence="6">
    <location>
        <begin position="262"/>
        <end position="286"/>
    </location>
</feature>
<feature type="transmembrane region" description="Helical" evidence="6">
    <location>
        <begin position="376"/>
        <end position="395"/>
    </location>
</feature>
<gene>
    <name evidence="7" type="ORF">SAMN04489844_3213</name>
</gene>
<sequence length="432" mass="44811">MFQTRRYAAPPPRRTTSDAATAVLDLPTAPAGIRGRLGRMWPLLGPAFVTAVAYVDPGNFATNISAGSAYGYLLVWVVVVSNIMAMLIQYLSAKAGVATGLSLPALCREHLPRRVANGLWGQAELVAIATDLAEIVGGALALKLLFDLPLIVGGTITAVVSFVVLGLKGKSHRHFETVIIGLLGVILVGFVYDVAISGVDSMAVLDGTLPRFAGMDSVMLAAGMLGATVMPHAIYLHSALTSERLHARTEQERVTVMRSQRVDVIVAMTVAGLMNLSLLLVAASALSGQGIDTIEGAHAGLGDSLGTGAALLFALGLLASGFASSSVGTLSGQVIMEGFIRRQIPVTVRRLITLLPALVILAIGVDPTAALVGSQVVLSFGIPFALVPLVWFTARKDVMGSLVNRKVTTAAGIVVAAAIIALNAVLLVQLAS</sequence>
<dbReference type="NCBIfam" id="TIGR01197">
    <property type="entry name" value="nramp"/>
    <property type="match status" value="1"/>
</dbReference>
<accession>A0A1H4W937</accession>
<dbReference type="InterPro" id="IPR001046">
    <property type="entry name" value="NRAMP_fam"/>
</dbReference>
<name>A0A1H4W937_9ACTN</name>
<dbReference type="EMBL" id="FNRT01000002">
    <property type="protein sequence ID" value="SEC89899.1"/>
    <property type="molecule type" value="Genomic_DNA"/>
</dbReference>
<feature type="transmembrane region" description="Helical" evidence="6">
    <location>
        <begin position="69"/>
        <end position="91"/>
    </location>
</feature>
<feature type="transmembrane region" description="Helical" evidence="6">
    <location>
        <begin position="351"/>
        <end position="370"/>
    </location>
</feature>
<proteinExistence type="predicted"/>
<dbReference type="PANTHER" id="PTHR11706">
    <property type="entry name" value="SOLUTE CARRIER PROTEIN FAMILY 11 MEMBER"/>
    <property type="match status" value="1"/>
</dbReference>
<keyword evidence="4 6" id="KW-1133">Transmembrane helix</keyword>
<dbReference type="GO" id="GO:0015086">
    <property type="term" value="F:cadmium ion transmembrane transporter activity"/>
    <property type="evidence" value="ECO:0007669"/>
    <property type="project" value="TreeGrafter"/>
</dbReference>
<dbReference type="Proteomes" id="UP000198742">
    <property type="component" value="Unassembled WGS sequence"/>
</dbReference>
<feature type="transmembrane region" description="Helical" evidence="6">
    <location>
        <begin position="179"/>
        <end position="199"/>
    </location>
</feature>
<feature type="transmembrane region" description="Helical" evidence="6">
    <location>
        <begin position="306"/>
        <end position="330"/>
    </location>
</feature>
<dbReference type="AlphaFoldDB" id="A0A1H4W937"/>
<evidence type="ECO:0000256" key="1">
    <source>
        <dbReference type="ARBA" id="ARBA00004141"/>
    </source>
</evidence>
<dbReference type="STRING" id="402596.SAMN04489844_3213"/>
<keyword evidence="8" id="KW-1185">Reference proteome</keyword>
<keyword evidence="2" id="KW-0813">Transport</keyword>
<evidence type="ECO:0000256" key="4">
    <source>
        <dbReference type="ARBA" id="ARBA00022989"/>
    </source>
</evidence>
<evidence type="ECO:0000313" key="7">
    <source>
        <dbReference type="EMBL" id="SEC89899.1"/>
    </source>
</evidence>
<reference evidence="8" key="1">
    <citation type="submission" date="2016-10" db="EMBL/GenBank/DDBJ databases">
        <authorList>
            <person name="Varghese N."/>
            <person name="Submissions S."/>
        </authorList>
    </citation>
    <scope>NUCLEOTIDE SEQUENCE [LARGE SCALE GENOMIC DNA]</scope>
    <source>
        <strain evidence="8">DSM 22017</strain>
    </source>
</reference>
<evidence type="ECO:0000256" key="3">
    <source>
        <dbReference type="ARBA" id="ARBA00022692"/>
    </source>
</evidence>
<dbReference type="GO" id="GO:0005886">
    <property type="term" value="C:plasma membrane"/>
    <property type="evidence" value="ECO:0007669"/>
    <property type="project" value="TreeGrafter"/>
</dbReference>
<feature type="transmembrane region" description="Helical" evidence="6">
    <location>
        <begin position="407"/>
        <end position="431"/>
    </location>
</feature>
<dbReference type="GO" id="GO:0034755">
    <property type="term" value="P:iron ion transmembrane transport"/>
    <property type="evidence" value="ECO:0007669"/>
    <property type="project" value="TreeGrafter"/>
</dbReference>
<dbReference type="PANTHER" id="PTHR11706:SF33">
    <property type="entry name" value="NATURAL RESISTANCE-ASSOCIATED MACROPHAGE PROTEIN 2"/>
    <property type="match status" value="1"/>
</dbReference>